<feature type="compositionally biased region" description="Low complexity" evidence="1">
    <location>
        <begin position="262"/>
        <end position="283"/>
    </location>
</feature>
<sequence>MPIPLLTLISGESWKGGPLLDLSESKGVKTCTAREVSKNFTFIKPVVPSAYFLTDVFIALHKLMDGKLLKPQNKNESVMTLAGLEGLKLKKLIGALRALWRSSRVSGFDDRVTELKGYLRPSPGDPEDDEGDGQPDVHPDAECDRESLDGEGDDPMDEPQTDGEGDDPVEECMSHEGDDPIEEFECKSHGEGDDPIEAHSSDSSDESDGSADENLPPLMNGKDSVPGDRASSPEPHAVPAQVAETNSSQDSLLAPTLKLGASDSESNSPTSPEEVPSSQPESEFQCSQVSSGWLGKAYNLYNRLDKEEKKEKTMQKLLQDIRNDLENEAGATFQDDDMMYKEYEKWCRASLEDYGDHVYGHLASWSTYNNWVRSQKDGNPCTPAATPDDKSASEVPQKKPLNKALRMMDLKETVDESRDPGRAKKMTLLKAKDKGAADVPSESGDVLSKFRDYDLDMLGLPHSARPRANQVYAGKHGYTLRSSKGGAIEVLLKARAYVVKRSDEAKAAERNCLGQAEDCPGPQPLPRNMKAKQRAYIMAIATLVSLLFAAGRAAQPFDVELDSVNMDLTSSIGFSNALYYAANLEPGSGHTSVSWIDVEEQSQSSWPTGQCGSPGHRAIDSIDDFKVPERLEERQMVVRYSFGDALSKCRTLHAKKITRKAKAFLKKARATSNDFDMSKSAPETESKTKRPSALRKPTVSSSTPAERLQKYLAEKKLKDRASSATSKASSRGASRSSKKDALKKHEKKEKKEKKDVKKKVSGGKAVPVMKVNKGDKFEKSKSKSMSKEDKKKAAVKEQKKGKDVKKGERECSRKTKEDKKVKEDEGRKAETKEKDGRKNQTTETEKKPDQPGTIDKKTKGEAKDTSNKKKGEEKIKFVPSQKKKVEHIFHTPPAKASHSPASASSLTSKQRAEMHLRSLGDLLQASDDDSVSATDMDEFLSEIATQGKKAAADEAKEDKDPQEVEKAKESKDKEESSDVSSNDGDESEGGEDEESEEESPDKDDVSSDLDSDEKVGSGDDLEEDEEDEEDEDDEGEDKDDDEESAEDEVTKDEKEVEKKPEEEGEDKDKAPATEACHALVPATAGAAEATNALRNSTTNKREWDAFCRQLKSGNKIPCQVSEYAQNAANKTCLFGMWLDSGKDWNQCSLTLERTLKQKNESEKGWCAVQGRELKKKYEGNPEKYQKLVESRKKSGLWYPDDDFPDDDEEAWFFMRVGNSFKRKDITEESMKLKGSMDVDPSLREALTDADEGIFRPGALPKMQTSSTNGNKLLLDAVEKVVAAPKKKAKDKENADKAPAEEVVPQTWEEKAKDIMGELLSDAAKARTESIKLSNVPYAKELSDQMLQHAAKLEGFYKEIENNVAHGAGEKEFKSLMKNVIEATAFTAKAQAASAALLKPPSKSKSKKSSGSKAKKTKKTKCIPTAESFSRLKITRSSHILPSGHSQAWAQTLNMGATWRGTFTGGFVVRQEVNKAIAQLTAWSLSIAAEGTAPQVGFYQEMFDKGSYRFGMRGKQLAKSWKNLRLGLPAKPQINLHSLRGDDDYTELSSRFKGSSVKILVWWLALETQRQSDERGNVLDTAGLVLDEDEATEASSCLQIHLKSYAVLAEHYFKLREENGEGRQQMAVPGRLLRISRSLGSLVRRKGVEEPWVNGQARLKATNQMNQKRSKMFHVLVAAGRSLLSSSAEDWQRINLFLPENEVRDILQLTSHAMLRAVRVVLANGSLAEARDQKMLMKGGPLCGAGGVNQGERFQGARLERGVTREGKLPNDLLVARRLDARRHYVQNNLAYDPVFESLGATGGRFSDNKMLHERQVAISDFQQLKEETADSGVKQIMGAGKTTVVSPLSMTEIDGRVWRCHQSFVEDGGLLQKRVCLFRCDRSEDEDIAICDRIESVGNEGHVLTKPTDVKSLILRFVENLDICNDRRSKPRWVEFWRFSPKEHDEVDLVLHPLRSELNFPIGPKNLIDFVHRWQIPLHLPEGIFISELQSGKTGELTPPERFADSALAKDILKIAKTIADGTKELKMQRSLHLVLLNLEFYDERIPEVPEFIVRFSKNLNGCNFPYPTISMTVGLLRQLRENHVLPVLSQEGSPTHVHAYPYFSA</sequence>
<feature type="compositionally biased region" description="Basic and acidic residues" evidence="1">
    <location>
        <begin position="950"/>
        <end position="976"/>
    </location>
</feature>
<feature type="region of interest" description="Disordered" evidence="1">
    <location>
        <begin position="1396"/>
        <end position="1419"/>
    </location>
</feature>
<feature type="compositionally biased region" description="Acidic residues" evidence="1">
    <location>
        <begin position="983"/>
        <end position="1011"/>
    </location>
</feature>
<feature type="compositionally biased region" description="Low complexity" evidence="1">
    <location>
        <begin position="722"/>
        <end position="735"/>
    </location>
</feature>
<dbReference type="EMBL" id="CAMXCT020006626">
    <property type="protein sequence ID" value="CAL1170638.1"/>
    <property type="molecule type" value="Genomic_DNA"/>
</dbReference>
<protein>
    <submittedName>
        <fullName evidence="2">Uncharacterized protein</fullName>
    </submittedName>
</protein>
<reference evidence="2" key="1">
    <citation type="submission" date="2022-10" db="EMBL/GenBank/DDBJ databases">
        <authorList>
            <person name="Chen Y."/>
            <person name="Dougan E. K."/>
            <person name="Chan C."/>
            <person name="Rhodes N."/>
            <person name="Thang M."/>
        </authorList>
    </citation>
    <scope>NUCLEOTIDE SEQUENCE</scope>
</reference>
<feature type="compositionally biased region" description="Basic residues" evidence="1">
    <location>
        <begin position="741"/>
        <end position="761"/>
    </location>
</feature>
<feature type="region of interest" description="Disordered" evidence="1">
    <location>
        <begin position="379"/>
        <end position="399"/>
    </location>
</feature>
<keyword evidence="4" id="KW-1185">Reference proteome</keyword>
<evidence type="ECO:0000313" key="3">
    <source>
        <dbReference type="EMBL" id="CAL4804575.1"/>
    </source>
</evidence>
<organism evidence="2">
    <name type="scientific">Cladocopium goreaui</name>
    <dbReference type="NCBI Taxonomy" id="2562237"/>
    <lineage>
        <taxon>Eukaryota</taxon>
        <taxon>Sar</taxon>
        <taxon>Alveolata</taxon>
        <taxon>Dinophyceae</taxon>
        <taxon>Suessiales</taxon>
        <taxon>Symbiodiniaceae</taxon>
        <taxon>Cladocopium</taxon>
    </lineage>
</organism>
<feature type="compositionally biased region" description="Basic residues" evidence="1">
    <location>
        <begin position="1401"/>
        <end position="1419"/>
    </location>
</feature>
<dbReference type="Proteomes" id="UP001152797">
    <property type="component" value="Unassembled WGS sequence"/>
</dbReference>
<feature type="compositionally biased region" description="Basic and acidic residues" evidence="1">
    <location>
        <begin position="135"/>
        <end position="148"/>
    </location>
</feature>
<feature type="compositionally biased region" description="Acidic residues" evidence="1">
    <location>
        <begin position="926"/>
        <end position="940"/>
    </location>
</feature>
<feature type="compositionally biased region" description="Acidic residues" evidence="1">
    <location>
        <begin position="149"/>
        <end position="170"/>
    </location>
</feature>
<gene>
    <name evidence="2" type="ORF">C1SCF055_LOCUS41921</name>
</gene>
<feature type="compositionally biased region" description="Basic and acidic residues" evidence="1">
    <location>
        <begin position="172"/>
        <end position="202"/>
    </location>
</feature>
<feature type="region of interest" description="Disordered" evidence="1">
    <location>
        <begin position="116"/>
        <end position="288"/>
    </location>
</feature>
<feature type="compositionally biased region" description="Basic and acidic residues" evidence="1">
    <location>
        <begin position="707"/>
        <end position="721"/>
    </location>
</feature>
<evidence type="ECO:0000256" key="1">
    <source>
        <dbReference type="SAM" id="MobiDB-lite"/>
    </source>
</evidence>
<accession>A0A9P1GL26</accession>
<evidence type="ECO:0000313" key="4">
    <source>
        <dbReference type="Proteomes" id="UP001152797"/>
    </source>
</evidence>
<feature type="compositionally biased region" description="Basic and acidic residues" evidence="1">
    <location>
        <begin position="1051"/>
        <end position="1071"/>
    </location>
</feature>
<comment type="caution">
    <text evidence="2">The sequence shown here is derived from an EMBL/GenBank/DDBJ whole genome shotgun (WGS) entry which is preliminary data.</text>
</comment>
<feature type="compositionally biased region" description="Low complexity" evidence="1">
    <location>
        <begin position="890"/>
        <end position="909"/>
    </location>
</feature>
<reference evidence="3 4" key="2">
    <citation type="submission" date="2024-05" db="EMBL/GenBank/DDBJ databases">
        <authorList>
            <person name="Chen Y."/>
            <person name="Shah S."/>
            <person name="Dougan E. K."/>
            <person name="Thang M."/>
            <person name="Chan C."/>
        </authorList>
    </citation>
    <scope>NUCLEOTIDE SEQUENCE [LARGE SCALE GENOMIC DNA]</scope>
</reference>
<name>A0A9P1GL26_9DINO</name>
<dbReference type="EMBL" id="CAMXCT010006626">
    <property type="protein sequence ID" value="CAI4017263.1"/>
    <property type="molecule type" value="Genomic_DNA"/>
</dbReference>
<feature type="compositionally biased region" description="Acidic residues" evidence="1">
    <location>
        <begin position="1019"/>
        <end position="1050"/>
    </location>
</feature>
<feature type="region of interest" description="Disordered" evidence="1">
    <location>
        <begin position="668"/>
        <end position="1072"/>
    </location>
</feature>
<feature type="compositionally biased region" description="Basic and acidic residues" evidence="1">
    <location>
        <begin position="772"/>
        <end position="876"/>
    </location>
</feature>
<dbReference type="EMBL" id="CAMXCT030006626">
    <property type="protein sequence ID" value="CAL4804575.1"/>
    <property type="molecule type" value="Genomic_DNA"/>
</dbReference>
<evidence type="ECO:0000313" key="2">
    <source>
        <dbReference type="EMBL" id="CAI4017263.1"/>
    </source>
</evidence>
<proteinExistence type="predicted"/>